<feature type="domain" description="Amidohydrolase 3" evidence="1">
    <location>
        <begin position="3"/>
        <end position="361"/>
    </location>
</feature>
<dbReference type="EMBL" id="JABXXQ010000128">
    <property type="protein sequence ID" value="NVN30293.1"/>
    <property type="molecule type" value="Genomic_DNA"/>
</dbReference>
<evidence type="ECO:0000259" key="1">
    <source>
        <dbReference type="Pfam" id="PF07969"/>
    </source>
</evidence>
<accession>A0A850NKZ2</accession>
<sequence length="372" mass="39235">FERDAGGRQNGVVREYALGQVAGRLADLTSVADELAGLSHQIEAGARWGLTTIQDMPACGSVARQARLLAQMPSPIRIRLTRMNCTTPTGPDFDQNRDVGPHPSRLVSVNGTKWLLDGVTFEGTLTPRGTGLAQTAAARGPGSPHDLAALPALFPPAVVEAMLRDGLRRDEQLQFHVYGTPAAAELLDAMARTGGAAVWRGRRLRMEHGDGLTPALLRRARAMGVVLSQQGTHLDIGAIDRGLLPGLLVRMRAARAEPLRSALTAGMPLALGSDGPLNPWLSIAGAVSDANRPDEAISRTQALLAYTAGSAFAEFTEGDRGRLIAGRLADLTVLDRDVLVVPVSALPDTHALLTVVGGAIVWDAHALPTSGR</sequence>
<name>A0A850NKZ2_9PROT</name>
<evidence type="ECO:0000313" key="3">
    <source>
        <dbReference type="Proteomes" id="UP000565205"/>
    </source>
</evidence>
<reference evidence="2 3" key="1">
    <citation type="submission" date="2020-06" db="EMBL/GenBank/DDBJ databases">
        <title>Description of novel acetic acid bacteria.</title>
        <authorList>
            <person name="Sombolestani A."/>
        </authorList>
    </citation>
    <scope>NUCLEOTIDE SEQUENCE [LARGE SCALE GENOMIC DNA]</scope>
    <source>
        <strain evidence="2 3">LMG 26838</strain>
    </source>
</reference>
<dbReference type="GO" id="GO:0016810">
    <property type="term" value="F:hydrolase activity, acting on carbon-nitrogen (but not peptide) bonds"/>
    <property type="evidence" value="ECO:0007669"/>
    <property type="project" value="InterPro"/>
</dbReference>
<dbReference type="Gene3D" id="3.10.310.70">
    <property type="match status" value="1"/>
</dbReference>
<dbReference type="InterPro" id="IPR032466">
    <property type="entry name" value="Metal_Hydrolase"/>
</dbReference>
<dbReference type="PANTHER" id="PTHR22642:SF2">
    <property type="entry name" value="PROTEIN LONG AFTER FAR-RED 3"/>
    <property type="match status" value="1"/>
</dbReference>
<dbReference type="Pfam" id="PF07969">
    <property type="entry name" value="Amidohydro_3"/>
    <property type="match status" value="1"/>
</dbReference>
<dbReference type="Proteomes" id="UP000565205">
    <property type="component" value="Unassembled WGS sequence"/>
</dbReference>
<feature type="non-terminal residue" evidence="2">
    <location>
        <position position="1"/>
    </location>
</feature>
<dbReference type="AlphaFoldDB" id="A0A850NKZ2"/>
<dbReference type="Gene3D" id="3.20.20.140">
    <property type="entry name" value="Metal-dependent hydrolases"/>
    <property type="match status" value="1"/>
</dbReference>
<dbReference type="RefSeq" id="WP_176623711.1">
    <property type="nucleotide sequence ID" value="NZ_JABXXQ010000128.1"/>
</dbReference>
<dbReference type="InterPro" id="IPR011059">
    <property type="entry name" value="Metal-dep_hydrolase_composite"/>
</dbReference>
<gene>
    <name evidence="2" type="ORF">HUK83_08095</name>
</gene>
<keyword evidence="2" id="KW-0378">Hydrolase</keyword>
<dbReference type="SUPFAM" id="SSF51556">
    <property type="entry name" value="Metallo-dependent hydrolases"/>
    <property type="match status" value="1"/>
</dbReference>
<dbReference type="InterPro" id="IPR013108">
    <property type="entry name" value="Amidohydro_3"/>
</dbReference>
<dbReference type="Gene3D" id="2.30.40.10">
    <property type="entry name" value="Urease, subunit C, domain 1"/>
    <property type="match status" value="1"/>
</dbReference>
<proteinExistence type="predicted"/>
<organism evidence="2 3">
    <name type="scientific">Endobacter medicaginis</name>
    <dbReference type="NCBI Taxonomy" id="1181271"/>
    <lineage>
        <taxon>Bacteria</taxon>
        <taxon>Pseudomonadati</taxon>
        <taxon>Pseudomonadota</taxon>
        <taxon>Alphaproteobacteria</taxon>
        <taxon>Acetobacterales</taxon>
        <taxon>Acetobacteraceae</taxon>
        <taxon>Endobacter</taxon>
    </lineage>
</organism>
<dbReference type="SUPFAM" id="SSF51338">
    <property type="entry name" value="Composite domain of metallo-dependent hydrolases"/>
    <property type="match status" value="1"/>
</dbReference>
<evidence type="ECO:0000313" key="2">
    <source>
        <dbReference type="EMBL" id="NVN30293.1"/>
    </source>
</evidence>
<dbReference type="PANTHER" id="PTHR22642">
    <property type="entry name" value="IMIDAZOLONEPROPIONASE"/>
    <property type="match status" value="1"/>
</dbReference>
<comment type="caution">
    <text evidence="2">The sequence shown here is derived from an EMBL/GenBank/DDBJ whole genome shotgun (WGS) entry which is preliminary data.</text>
</comment>
<protein>
    <submittedName>
        <fullName evidence="2">Amidohydrolase family protein</fullName>
    </submittedName>
</protein>